<sequence length="96" mass="10592">MGGGNCCMKTSHHFLDERFATTWFEAGYEAYSSKQMVRGEPNPAGLTANTKKFSVDSGTCSSVVRRSLRTSKELARSTVQTKAYFKTQQAVIDGSR</sequence>
<proteinExistence type="predicted"/>
<gene>
    <name evidence="1" type="ORF">AVEN_125032_1</name>
</gene>
<organism evidence="1 2">
    <name type="scientific">Araneus ventricosus</name>
    <name type="common">Orbweaver spider</name>
    <name type="synonym">Epeira ventricosa</name>
    <dbReference type="NCBI Taxonomy" id="182803"/>
    <lineage>
        <taxon>Eukaryota</taxon>
        <taxon>Metazoa</taxon>
        <taxon>Ecdysozoa</taxon>
        <taxon>Arthropoda</taxon>
        <taxon>Chelicerata</taxon>
        <taxon>Arachnida</taxon>
        <taxon>Araneae</taxon>
        <taxon>Araneomorphae</taxon>
        <taxon>Entelegynae</taxon>
        <taxon>Araneoidea</taxon>
        <taxon>Araneidae</taxon>
        <taxon>Araneus</taxon>
    </lineage>
</organism>
<comment type="caution">
    <text evidence="1">The sequence shown here is derived from an EMBL/GenBank/DDBJ whole genome shotgun (WGS) entry which is preliminary data.</text>
</comment>
<evidence type="ECO:0000313" key="2">
    <source>
        <dbReference type="Proteomes" id="UP000499080"/>
    </source>
</evidence>
<evidence type="ECO:0000313" key="1">
    <source>
        <dbReference type="EMBL" id="GBM58154.1"/>
    </source>
</evidence>
<dbReference type="EMBL" id="BGPR01001623">
    <property type="protein sequence ID" value="GBM58154.1"/>
    <property type="molecule type" value="Genomic_DNA"/>
</dbReference>
<name>A0A4Y2H1E6_ARAVE</name>
<keyword evidence="2" id="KW-1185">Reference proteome</keyword>
<accession>A0A4Y2H1E6</accession>
<dbReference type="AlphaFoldDB" id="A0A4Y2H1E6"/>
<reference evidence="1 2" key="1">
    <citation type="journal article" date="2019" name="Sci. Rep.">
        <title>Orb-weaving spider Araneus ventricosus genome elucidates the spidroin gene catalogue.</title>
        <authorList>
            <person name="Kono N."/>
            <person name="Nakamura H."/>
            <person name="Ohtoshi R."/>
            <person name="Moran D.A.P."/>
            <person name="Shinohara A."/>
            <person name="Yoshida Y."/>
            <person name="Fujiwara M."/>
            <person name="Mori M."/>
            <person name="Tomita M."/>
            <person name="Arakawa K."/>
        </authorList>
    </citation>
    <scope>NUCLEOTIDE SEQUENCE [LARGE SCALE GENOMIC DNA]</scope>
</reference>
<dbReference type="Proteomes" id="UP000499080">
    <property type="component" value="Unassembled WGS sequence"/>
</dbReference>
<protein>
    <submittedName>
        <fullName evidence="1">Uncharacterized protein</fullName>
    </submittedName>
</protein>